<dbReference type="InParanoid" id="A0A5C3P750"/>
<gene>
    <name evidence="2" type="ORF">K466DRAFT_227075</name>
</gene>
<keyword evidence="3" id="KW-1185">Reference proteome</keyword>
<accession>A0A5C3P750</accession>
<evidence type="ECO:0000313" key="3">
    <source>
        <dbReference type="Proteomes" id="UP000308197"/>
    </source>
</evidence>
<dbReference type="EMBL" id="ML211319">
    <property type="protein sequence ID" value="TFK84398.1"/>
    <property type="molecule type" value="Genomic_DNA"/>
</dbReference>
<organism evidence="2 3">
    <name type="scientific">Polyporus arcularius HHB13444</name>
    <dbReference type="NCBI Taxonomy" id="1314778"/>
    <lineage>
        <taxon>Eukaryota</taxon>
        <taxon>Fungi</taxon>
        <taxon>Dikarya</taxon>
        <taxon>Basidiomycota</taxon>
        <taxon>Agaricomycotina</taxon>
        <taxon>Agaricomycetes</taxon>
        <taxon>Polyporales</taxon>
        <taxon>Polyporaceae</taxon>
        <taxon>Polyporus</taxon>
    </lineage>
</organism>
<proteinExistence type="predicted"/>
<protein>
    <submittedName>
        <fullName evidence="2">Uncharacterized protein</fullName>
    </submittedName>
</protein>
<feature type="compositionally biased region" description="Basic and acidic residues" evidence="1">
    <location>
        <begin position="133"/>
        <end position="142"/>
    </location>
</feature>
<reference evidence="2 3" key="1">
    <citation type="journal article" date="2019" name="Nat. Ecol. Evol.">
        <title>Megaphylogeny resolves global patterns of mushroom evolution.</title>
        <authorList>
            <person name="Varga T."/>
            <person name="Krizsan K."/>
            <person name="Foldi C."/>
            <person name="Dima B."/>
            <person name="Sanchez-Garcia M."/>
            <person name="Sanchez-Ramirez S."/>
            <person name="Szollosi G.J."/>
            <person name="Szarkandi J.G."/>
            <person name="Papp V."/>
            <person name="Albert L."/>
            <person name="Andreopoulos W."/>
            <person name="Angelini C."/>
            <person name="Antonin V."/>
            <person name="Barry K.W."/>
            <person name="Bougher N.L."/>
            <person name="Buchanan P."/>
            <person name="Buyck B."/>
            <person name="Bense V."/>
            <person name="Catcheside P."/>
            <person name="Chovatia M."/>
            <person name="Cooper J."/>
            <person name="Damon W."/>
            <person name="Desjardin D."/>
            <person name="Finy P."/>
            <person name="Geml J."/>
            <person name="Haridas S."/>
            <person name="Hughes K."/>
            <person name="Justo A."/>
            <person name="Karasinski D."/>
            <person name="Kautmanova I."/>
            <person name="Kiss B."/>
            <person name="Kocsube S."/>
            <person name="Kotiranta H."/>
            <person name="LaButti K.M."/>
            <person name="Lechner B.E."/>
            <person name="Liimatainen K."/>
            <person name="Lipzen A."/>
            <person name="Lukacs Z."/>
            <person name="Mihaltcheva S."/>
            <person name="Morgado L.N."/>
            <person name="Niskanen T."/>
            <person name="Noordeloos M.E."/>
            <person name="Ohm R.A."/>
            <person name="Ortiz-Santana B."/>
            <person name="Ovrebo C."/>
            <person name="Racz N."/>
            <person name="Riley R."/>
            <person name="Savchenko A."/>
            <person name="Shiryaev A."/>
            <person name="Soop K."/>
            <person name="Spirin V."/>
            <person name="Szebenyi C."/>
            <person name="Tomsovsky M."/>
            <person name="Tulloss R.E."/>
            <person name="Uehling J."/>
            <person name="Grigoriev I.V."/>
            <person name="Vagvolgyi C."/>
            <person name="Papp T."/>
            <person name="Martin F.M."/>
            <person name="Miettinen O."/>
            <person name="Hibbett D.S."/>
            <person name="Nagy L.G."/>
        </authorList>
    </citation>
    <scope>NUCLEOTIDE SEQUENCE [LARGE SCALE GENOMIC DNA]</scope>
    <source>
        <strain evidence="2 3">HHB13444</strain>
    </source>
</reference>
<sequence>MSTTTSMPRARRRRRRPRLTGCAMRCSPTRRRSKDQVSSVRSTHRPISRTFHRSLRLSYILVWYTVVHTCKDTVVVCMVHNPLGRFCGAGAPLQLDGSSGPYVHLPSARGYRVSWVYGRRRGHIEVRRRETQLRVRGEEEGGGRSSCLGSPKCSEPLLEAPRPVERSPSSPSRSPSRPPSQPPRASLAFATSLAASSAASFATSLWISSGSFASWSSRRVRRVSCASNSAAVTSGLTYACGSSMVLASWGRRRSHSLSMSAASVTVKNPARVPCRVPEVDSRILLAAGPAVPAAVPGPRAMNNAPDRDCDWVGCGRWQRRERGIRVCGGNSCEYTR</sequence>
<name>A0A5C3P750_9APHY</name>
<dbReference type="AlphaFoldDB" id="A0A5C3P750"/>
<dbReference type="Proteomes" id="UP000308197">
    <property type="component" value="Unassembled WGS sequence"/>
</dbReference>
<feature type="compositionally biased region" description="Low complexity" evidence="1">
    <location>
        <begin position="166"/>
        <end position="175"/>
    </location>
</feature>
<feature type="region of interest" description="Disordered" evidence="1">
    <location>
        <begin position="133"/>
        <end position="185"/>
    </location>
</feature>
<evidence type="ECO:0000313" key="2">
    <source>
        <dbReference type="EMBL" id="TFK84398.1"/>
    </source>
</evidence>
<evidence type="ECO:0000256" key="1">
    <source>
        <dbReference type="SAM" id="MobiDB-lite"/>
    </source>
</evidence>